<dbReference type="AlphaFoldDB" id="W5YMZ6"/>
<feature type="chain" id="PRO_5004876407" evidence="2">
    <location>
        <begin position="23"/>
        <end position="164"/>
    </location>
</feature>
<feature type="signal peptide" evidence="2">
    <location>
        <begin position="1"/>
        <end position="22"/>
    </location>
</feature>
<evidence type="ECO:0000313" key="3">
    <source>
        <dbReference type="EMBL" id="AHI30299.1"/>
    </source>
</evidence>
<dbReference type="EMBL" id="CP007151">
    <property type="protein sequence ID" value="AHI30299.1"/>
    <property type="molecule type" value="Genomic_DNA"/>
</dbReference>
<dbReference type="OrthoDB" id="5702729at2"/>
<evidence type="ECO:0000256" key="1">
    <source>
        <dbReference type="SAM" id="MobiDB-lite"/>
    </source>
</evidence>
<dbReference type="HOGENOM" id="CLU_1617063_0_0_6"/>
<keyword evidence="2" id="KW-0732">Signal</keyword>
<accession>W5YMZ6</accession>
<keyword evidence="4" id="KW-1185">Reference proteome</keyword>
<organism evidence="3 4">
    <name type="scientific">Marinobacter similis</name>
    <dbReference type="NCBI Taxonomy" id="1420916"/>
    <lineage>
        <taxon>Bacteria</taxon>
        <taxon>Pseudomonadati</taxon>
        <taxon>Pseudomonadota</taxon>
        <taxon>Gammaproteobacteria</taxon>
        <taxon>Pseudomonadales</taxon>
        <taxon>Marinobacteraceae</taxon>
        <taxon>Marinobacter</taxon>
    </lineage>
</organism>
<dbReference type="STRING" id="1420916.AU14_17995"/>
<gene>
    <name evidence="3" type="ORF">AU14_17995</name>
</gene>
<name>W5YMZ6_9GAMM</name>
<feature type="region of interest" description="Disordered" evidence="1">
    <location>
        <begin position="138"/>
        <end position="164"/>
    </location>
</feature>
<reference evidence="3 4" key="1">
    <citation type="journal article" date="2014" name="Genome Announc.">
        <title>Draft Genome Sequences of Marinobacter similis A3d10T and Marinobacter salarius R9SW1T.</title>
        <authorList>
            <person name="Ivanova E.P."/>
            <person name="Ng H.J."/>
            <person name="Webb H.K."/>
            <person name="Feng G."/>
            <person name="Oshima K."/>
            <person name="Hattori M."/>
            <person name="Ohkuma M."/>
            <person name="Sergeev A.F."/>
            <person name="Mikhailov V.V."/>
            <person name="Crawford R.J."/>
            <person name="Sawabe T."/>
        </authorList>
    </citation>
    <scope>NUCLEOTIDE SEQUENCE [LARGE SCALE GENOMIC DNA]</scope>
    <source>
        <strain evidence="3 4">A3d10</strain>
    </source>
</reference>
<dbReference type="Proteomes" id="UP000061489">
    <property type="component" value="Chromosome"/>
</dbReference>
<protein>
    <submittedName>
        <fullName evidence="3">Uncharacterized protein</fullName>
    </submittedName>
</protein>
<feature type="compositionally biased region" description="Low complexity" evidence="1">
    <location>
        <begin position="84"/>
        <end position="93"/>
    </location>
</feature>
<dbReference type="KEGG" id="msx:AU14_17995"/>
<dbReference type="RefSeq" id="WP_094191255.1">
    <property type="nucleotide sequence ID" value="NZ_CP007151.1"/>
</dbReference>
<evidence type="ECO:0000313" key="4">
    <source>
        <dbReference type="Proteomes" id="UP000061489"/>
    </source>
</evidence>
<proteinExistence type="predicted"/>
<feature type="region of interest" description="Disordered" evidence="1">
    <location>
        <begin position="77"/>
        <end position="114"/>
    </location>
</feature>
<evidence type="ECO:0000256" key="2">
    <source>
        <dbReference type="SAM" id="SignalP"/>
    </source>
</evidence>
<sequence length="164" mass="17087">MNLNRSLLAALVLAMANGVVVAEEACSASATTDLERLYCDVVAQGGGQGLPSQADFRRNQPQVQALLLRRPAKRLGLSVPAVTAEPAQSKPASSPKPPKPEPEQADSQPTRFGQLSDCALKGERIVCPDRQFKLALNQHTCPGTGSAGGPEPLGLAPVPGGSER</sequence>